<keyword evidence="3" id="KW-1185">Reference proteome</keyword>
<evidence type="ECO:0000259" key="1">
    <source>
        <dbReference type="Pfam" id="PF12804"/>
    </source>
</evidence>
<dbReference type="eggNOG" id="COG2068">
    <property type="taxonomic scope" value="Bacteria"/>
</dbReference>
<dbReference type="RefSeq" id="WP_012065524.1">
    <property type="nucleotide sequence ID" value="NC_009633.1"/>
</dbReference>
<protein>
    <recommendedName>
        <fullName evidence="1">MobA-like NTP transferase domain-containing protein</fullName>
    </recommendedName>
</protein>
<dbReference type="SUPFAM" id="SSF53448">
    <property type="entry name" value="Nucleotide-diphospho-sugar transferases"/>
    <property type="match status" value="1"/>
</dbReference>
<dbReference type="GO" id="GO:0016779">
    <property type="term" value="F:nucleotidyltransferase activity"/>
    <property type="evidence" value="ECO:0007669"/>
    <property type="project" value="UniProtKB-ARBA"/>
</dbReference>
<dbReference type="PANTHER" id="PTHR43777:SF1">
    <property type="entry name" value="MOLYBDENUM COFACTOR CYTIDYLYLTRANSFERASE"/>
    <property type="match status" value="1"/>
</dbReference>
<evidence type="ECO:0000313" key="2">
    <source>
        <dbReference type="EMBL" id="ABR50636.1"/>
    </source>
</evidence>
<reference evidence="3" key="1">
    <citation type="journal article" date="2016" name="Genome Announc.">
        <title>Complete genome sequence of Alkaliphilus metalliredigens strain QYMF, an alkaliphilic and metal-reducing bacterium isolated from borax-contaminated leachate ponds.</title>
        <authorList>
            <person name="Hwang C."/>
            <person name="Copeland A."/>
            <person name="Lucas S."/>
            <person name="Lapidus A."/>
            <person name="Barry K."/>
            <person name="Detter J.C."/>
            <person name="Glavina Del Rio T."/>
            <person name="Hammon N."/>
            <person name="Israni S."/>
            <person name="Dalin E."/>
            <person name="Tice H."/>
            <person name="Pitluck S."/>
            <person name="Chertkov O."/>
            <person name="Brettin T."/>
            <person name="Bruce D."/>
            <person name="Han C."/>
            <person name="Schmutz J."/>
            <person name="Larimer F."/>
            <person name="Land M.L."/>
            <person name="Hauser L."/>
            <person name="Kyrpides N."/>
            <person name="Mikhailova N."/>
            <person name="Ye Q."/>
            <person name="Zhou J."/>
            <person name="Richardson P."/>
            <person name="Fields M.W."/>
        </authorList>
    </citation>
    <scope>NUCLEOTIDE SEQUENCE [LARGE SCALE GENOMIC DNA]</scope>
    <source>
        <strain evidence="3">QYMF</strain>
    </source>
</reference>
<dbReference type="PANTHER" id="PTHR43777">
    <property type="entry name" value="MOLYBDENUM COFACTOR CYTIDYLYLTRANSFERASE"/>
    <property type="match status" value="1"/>
</dbReference>
<gene>
    <name evidence="2" type="ordered locus">Amet_4565</name>
</gene>
<dbReference type="OrthoDB" id="9797742at2"/>
<dbReference type="InterPro" id="IPR025877">
    <property type="entry name" value="MobA-like_NTP_Trfase"/>
</dbReference>
<dbReference type="AlphaFoldDB" id="A6TWR8"/>
<dbReference type="HOGENOM" id="CLU_061980_1_0_9"/>
<dbReference type="Gene3D" id="3.90.550.10">
    <property type="entry name" value="Spore Coat Polysaccharide Biosynthesis Protein SpsA, Chain A"/>
    <property type="match status" value="1"/>
</dbReference>
<dbReference type="Proteomes" id="UP000001572">
    <property type="component" value="Chromosome"/>
</dbReference>
<sequence length="192" mass="22269">MVAIILASGFSQRMGTNKLLLPYQEKPILQWVIEGIEQLHMEKIILVYREEAVKSLVKNRNIQLIYNEEAIQGQSQAVIKGLQAVDESVEDYMFFMGDQPLLVLEELKEMIRAYGESPASIAVPYYEEKPGAPVIFSKRWRRSLLQLRGDSGGRRIIRDNQDEVLFYPIKQALMGWDIDTQRDYEELLKEDM</sequence>
<dbReference type="KEGG" id="amt:Amet_4565"/>
<feature type="domain" description="MobA-like NTP transferase" evidence="1">
    <location>
        <begin position="3"/>
        <end position="160"/>
    </location>
</feature>
<accession>A6TWR8</accession>
<name>A6TWR8_ALKMQ</name>
<dbReference type="InterPro" id="IPR029044">
    <property type="entry name" value="Nucleotide-diphossugar_trans"/>
</dbReference>
<evidence type="ECO:0000313" key="3">
    <source>
        <dbReference type="Proteomes" id="UP000001572"/>
    </source>
</evidence>
<dbReference type="Pfam" id="PF12804">
    <property type="entry name" value="NTP_transf_3"/>
    <property type="match status" value="1"/>
</dbReference>
<organism evidence="2 3">
    <name type="scientific">Alkaliphilus metalliredigens (strain QYMF)</name>
    <dbReference type="NCBI Taxonomy" id="293826"/>
    <lineage>
        <taxon>Bacteria</taxon>
        <taxon>Bacillati</taxon>
        <taxon>Bacillota</taxon>
        <taxon>Clostridia</taxon>
        <taxon>Peptostreptococcales</taxon>
        <taxon>Natronincolaceae</taxon>
        <taxon>Alkaliphilus</taxon>
    </lineage>
</organism>
<dbReference type="STRING" id="293826.Amet_4565"/>
<dbReference type="CDD" id="cd04182">
    <property type="entry name" value="GT_2_like_f"/>
    <property type="match status" value="1"/>
</dbReference>
<dbReference type="EMBL" id="CP000724">
    <property type="protein sequence ID" value="ABR50636.1"/>
    <property type="molecule type" value="Genomic_DNA"/>
</dbReference>
<proteinExistence type="predicted"/>